<dbReference type="PANTHER" id="PTHR33353:SF10">
    <property type="entry name" value="ENDO-BETA-1,4-GLUCANASE D"/>
    <property type="match status" value="1"/>
</dbReference>
<evidence type="ECO:0000256" key="10">
    <source>
        <dbReference type="ARBA" id="ARBA00023157"/>
    </source>
</evidence>
<evidence type="ECO:0000256" key="7">
    <source>
        <dbReference type="ARBA" id="ARBA00023002"/>
    </source>
</evidence>
<organism evidence="17 18">
    <name type="scientific">Armillaria novae-zelandiae</name>
    <dbReference type="NCBI Taxonomy" id="153914"/>
    <lineage>
        <taxon>Eukaryota</taxon>
        <taxon>Fungi</taxon>
        <taxon>Dikarya</taxon>
        <taxon>Basidiomycota</taxon>
        <taxon>Agaricomycotina</taxon>
        <taxon>Agaricomycetes</taxon>
        <taxon>Agaricomycetidae</taxon>
        <taxon>Agaricales</taxon>
        <taxon>Marasmiineae</taxon>
        <taxon>Physalacriaceae</taxon>
        <taxon>Armillaria</taxon>
    </lineage>
</organism>
<keyword evidence="7" id="KW-0560">Oxidoreductase</keyword>
<reference evidence="17" key="1">
    <citation type="submission" date="2023-06" db="EMBL/GenBank/DDBJ databases">
        <authorList>
            <consortium name="Lawrence Berkeley National Laboratory"/>
            <person name="Ahrendt S."/>
            <person name="Sahu N."/>
            <person name="Indic B."/>
            <person name="Wong-Bajracharya J."/>
            <person name="Merenyi Z."/>
            <person name="Ke H.-M."/>
            <person name="Monk M."/>
            <person name="Kocsube S."/>
            <person name="Drula E."/>
            <person name="Lipzen A."/>
            <person name="Balint B."/>
            <person name="Henrissat B."/>
            <person name="Andreopoulos B."/>
            <person name="Martin F.M."/>
            <person name="Harder C.B."/>
            <person name="Rigling D."/>
            <person name="Ford K.L."/>
            <person name="Foster G.D."/>
            <person name="Pangilinan J."/>
            <person name="Papanicolaou A."/>
            <person name="Barry K."/>
            <person name="LaButti K."/>
            <person name="Viragh M."/>
            <person name="Koriabine M."/>
            <person name="Yan M."/>
            <person name="Riley R."/>
            <person name="Champramary S."/>
            <person name="Plett K.L."/>
            <person name="Tsai I.J."/>
            <person name="Slot J."/>
            <person name="Sipos G."/>
            <person name="Plett J."/>
            <person name="Nagy L.G."/>
            <person name="Grigoriev I.V."/>
        </authorList>
    </citation>
    <scope>NUCLEOTIDE SEQUENCE</scope>
    <source>
        <strain evidence="17">ICMP 16352</strain>
    </source>
</reference>
<dbReference type="Pfam" id="PF03443">
    <property type="entry name" value="AA9"/>
    <property type="match status" value="1"/>
</dbReference>
<evidence type="ECO:0000313" key="17">
    <source>
        <dbReference type="EMBL" id="KAK0490233.1"/>
    </source>
</evidence>
<comment type="catalytic activity">
    <reaction evidence="14">
        <text>[(1-&gt;4)-beta-D-glucosyl]n+m + reduced acceptor + O2 = 4-dehydro-beta-D-glucosyl-[(1-&gt;4)-beta-D-glucosyl]n-1 + [(1-&gt;4)-beta-D-glucosyl]m + acceptor + H2O.</text>
        <dbReference type="EC" id="1.14.99.56"/>
    </reaction>
</comment>
<keyword evidence="5" id="KW-0732">Signal</keyword>
<evidence type="ECO:0000259" key="16">
    <source>
        <dbReference type="Pfam" id="PF03443"/>
    </source>
</evidence>
<comment type="subcellular location">
    <subcellularLocation>
        <location evidence="2">Secreted</location>
    </subcellularLocation>
</comment>
<evidence type="ECO:0000256" key="2">
    <source>
        <dbReference type="ARBA" id="ARBA00004613"/>
    </source>
</evidence>
<evidence type="ECO:0000256" key="14">
    <source>
        <dbReference type="ARBA" id="ARBA00045077"/>
    </source>
</evidence>
<evidence type="ECO:0000256" key="5">
    <source>
        <dbReference type="ARBA" id="ARBA00022729"/>
    </source>
</evidence>
<evidence type="ECO:0000256" key="13">
    <source>
        <dbReference type="ARBA" id="ARBA00044502"/>
    </source>
</evidence>
<dbReference type="InterPro" id="IPR049892">
    <property type="entry name" value="AA9"/>
</dbReference>
<accession>A0AA39PTH0</accession>
<sequence length="160" mass="17468">MTSSCILTKIYRNYMLTASLQVTLERIPTITKDTSDHVICNGVINPYHTPFSTTIITVPAGSTGLIKYMAVDTLIVNGGKVSFLNYIEPDQYLLRHELIALHAVTSYPGTQYYGNTSLSSVSFPGAYAGSDPSITINIYQTLTAIPIPDHTILGPEEFSC</sequence>
<evidence type="ECO:0000313" key="18">
    <source>
        <dbReference type="Proteomes" id="UP001175227"/>
    </source>
</evidence>
<keyword evidence="10" id="KW-1015">Disulfide bond</keyword>
<evidence type="ECO:0000256" key="4">
    <source>
        <dbReference type="ARBA" id="ARBA00022723"/>
    </source>
</evidence>
<keyword evidence="3" id="KW-0964">Secreted</keyword>
<keyword evidence="6" id="KW-0136">Cellulose degradation</keyword>
<dbReference type="EC" id="1.14.99.56" evidence="15"/>
<dbReference type="Gene3D" id="2.70.50.70">
    <property type="match status" value="1"/>
</dbReference>
<comment type="similarity">
    <text evidence="13">Belongs to the polysaccharide monooxygenase AA9 family.</text>
</comment>
<evidence type="ECO:0000256" key="6">
    <source>
        <dbReference type="ARBA" id="ARBA00023001"/>
    </source>
</evidence>
<name>A0AA39PTH0_9AGAR</name>
<comment type="caution">
    <text evidence="17">The sequence shown here is derived from an EMBL/GenBank/DDBJ whole genome shotgun (WGS) entry which is preliminary data.</text>
</comment>
<comment type="cofactor">
    <cofactor evidence="1">
        <name>Cu(2+)</name>
        <dbReference type="ChEBI" id="CHEBI:29036"/>
    </cofactor>
</comment>
<dbReference type="GO" id="GO:0046872">
    <property type="term" value="F:metal ion binding"/>
    <property type="evidence" value="ECO:0007669"/>
    <property type="project" value="UniProtKB-KW"/>
</dbReference>
<gene>
    <name evidence="17" type="ORF">IW261DRAFT_1546796</name>
</gene>
<dbReference type="EMBL" id="JAUEPR010000001">
    <property type="protein sequence ID" value="KAK0490233.1"/>
    <property type="molecule type" value="Genomic_DNA"/>
</dbReference>
<dbReference type="GO" id="GO:0005576">
    <property type="term" value="C:extracellular region"/>
    <property type="evidence" value="ECO:0007669"/>
    <property type="project" value="UniProtKB-SubCell"/>
</dbReference>
<dbReference type="InterPro" id="IPR005103">
    <property type="entry name" value="AA9_LPMO"/>
</dbReference>
<evidence type="ECO:0000256" key="15">
    <source>
        <dbReference type="ARBA" id="ARBA00047174"/>
    </source>
</evidence>
<dbReference type="AlphaFoldDB" id="A0AA39PTH0"/>
<evidence type="ECO:0000256" key="12">
    <source>
        <dbReference type="ARBA" id="ARBA00023326"/>
    </source>
</evidence>
<feature type="domain" description="Auxiliary Activity family 9 catalytic" evidence="16">
    <location>
        <begin position="84"/>
        <end position="141"/>
    </location>
</feature>
<evidence type="ECO:0000256" key="9">
    <source>
        <dbReference type="ARBA" id="ARBA00023033"/>
    </source>
</evidence>
<keyword evidence="8" id="KW-0186">Copper</keyword>
<evidence type="ECO:0000256" key="11">
    <source>
        <dbReference type="ARBA" id="ARBA00023277"/>
    </source>
</evidence>
<keyword evidence="11" id="KW-0119">Carbohydrate metabolism</keyword>
<evidence type="ECO:0000256" key="8">
    <source>
        <dbReference type="ARBA" id="ARBA00023008"/>
    </source>
</evidence>
<keyword evidence="9" id="KW-0503">Monooxygenase</keyword>
<keyword evidence="4" id="KW-0479">Metal-binding</keyword>
<proteinExistence type="inferred from homology"/>
<dbReference type="GO" id="GO:0030245">
    <property type="term" value="P:cellulose catabolic process"/>
    <property type="evidence" value="ECO:0007669"/>
    <property type="project" value="UniProtKB-KW"/>
</dbReference>
<evidence type="ECO:0000256" key="3">
    <source>
        <dbReference type="ARBA" id="ARBA00022525"/>
    </source>
</evidence>
<dbReference type="PANTHER" id="PTHR33353">
    <property type="entry name" value="PUTATIVE (AFU_ORTHOLOGUE AFUA_1G12560)-RELATED"/>
    <property type="match status" value="1"/>
</dbReference>
<keyword evidence="12" id="KW-0624">Polysaccharide degradation</keyword>
<keyword evidence="18" id="KW-1185">Reference proteome</keyword>
<dbReference type="GO" id="GO:0004497">
    <property type="term" value="F:monooxygenase activity"/>
    <property type="evidence" value="ECO:0007669"/>
    <property type="project" value="UniProtKB-KW"/>
</dbReference>
<evidence type="ECO:0000256" key="1">
    <source>
        <dbReference type="ARBA" id="ARBA00001973"/>
    </source>
</evidence>
<dbReference type="Proteomes" id="UP001175227">
    <property type="component" value="Unassembled WGS sequence"/>
</dbReference>
<protein>
    <recommendedName>
        <fullName evidence="15">lytic cellulose monooxygenase (C4-dehydrogenating)</fullName>
        <ecNumber evidence="15">1.14.99.56</ecNumber>
    </recommendedName>
</protein>